<sequence length="209" mass="21850">MAKKKKVKKAKAVKKVKAIRKAKTVKKVATPARPRSPRTSSTAPVVGVVMGSDSDLKIVGYCLKQLGEFDIRFEVRVISAHRTPDSAREYALSAAERGLKVLIAAAGMSAALAGVLAAHTTLPVIGVPVASGPMVGVDAALSTMQMPPGIPVGCMAIGAAGAINGAIFAAQILSLSDERLVGRLAGLKRHHVSSTRKKDAAVRKRTQRK</sequence>
<feature type="domain" description="PurE" evidence="6">
    <location>
        <begin position="44"/>
        <end position="195"/>
    </location>
</feature>
<dbReference type="SUPFAM" id="SSF52255">
    <property type="entry name" value="N5-CAIR mutase (phosphoribosylaminoimidazole carboxylase, PurE)"/>
    <property type="match status" value="1"/>
</dbReference>
<dbReference type="AlphaFoldDB" id="A0A0F9S6V3"/>
<dbReference type="GO" id="GO:0006189">
    <property type="term" value="P:'de novo' IMP biosynthetic process"/>
    <property type="evidence" value="ECO:0007669"/>
    <property type="project" value="InterPro"/>
</dbReference>
<gene>
    <name evidence="7" type="ORF">LCGC14_0489880</name>
</gene>
<keyword evidence="5" id="KW-0472">Membrane</keyword>
<evidence type="ECO:0000259" key="6">
    <source>
        <dbReference type="SMART" id="SM01001"/>
    </source>
</evidence>
<name>A0A0F9S6V3_9ZZZZ</name>
<keyword evidence="5" id="KW-0812">Transmembrane</keyword>
<protein>
    <recommendedName>
        <fullName evidence="6">PurE domain-containing protein</fullName>
    </recommendedName>
</protein>
<comment type="caution">
    <text evidence="7">The sequence shown here is derived from an EMBL/GenBank/DDBJ whole genome shotgun (WGS) entry which is preliminary data.</text>
</comment>
<comment type="pathway">
    <text evidence="3">Purine metabolism.</text>
</comment>
<dbReference type="Gene3D" id="3.40.50.1970">
    <property type="match status" value="1"/>
</dbReference>
<evidence type="ECO:0000313" key="7">
    <source>
        <dbReference type="EMBL" id="KKN64610.1"/>
    </source>
</evidence>
<dbReference type="Pfam" id="PF00731">
    <property type="entry name" value="AIRC"/>
    <property type="match status" value="1"/>
</dbReference>
<evidence type="ECO:0000256" key="5">
    <source>
        <dbReference type="SAM" id="Phobius"/>
    </source>
</evidence>
<feature type="region of interest" description="Disordered" evidence="4">
    <location>
        <begin position="24"/>
        <end position="43"/>
    </location>
</feature>
<accession>A0A0F9S6V3</accession>
<dbReference type="PANTHER" id="PTHR23046:SF2">
    <property type="entry name" value="PHOSPHORIBOSYLAMINOIMIDAZOLE CARBOXYLASE"/>
    <property type="match status" value="1"/>
</dbReference>
<dbReference type="EMBL" id="LAZR01000549">
    <property type="protein sequence ID" value="KKN64610.1"/>
    <property type="molecule type" value="Genomic_DNA"/>
</dbReference>
<dbReference type="NCBIfam" id="TIGR01162">
    <property type="entry name" value="purE"/>
    <property type="match status" value="1"/>
</dbReference>
<keyword evidence="1" id="KW-0658">Purine biosynthesis</keyword>
<proteinExistence type="inferred from homology"/>
<dbReference type="GO" id="GO:0016853">
    <property type="term" value="F:isomerase activity"/>
    <property type="evidence" value="ECO:0007669"/>
    <property type="project" value="UniProtKB-KW"/>
</dbReference>
<dbReference type="SMART" id="SM01001">
    <property type="entry name" value="AIRC"/>
    <property type="match status" value="1"/>
</dbReference>
<feature type="transmembrane region" description="Helical" evidence="5">
    <location>
        <begin position="101"/>
        <end position="130"/>
    </location>
</feature>
<dbReference type="PANTHER" id="PTHR23046">
    <property type="entry name" value="PHOSPHORIBOSYLAMINOIMIDAZOLE CARBOXYLASE CATALYTIC SUBUNIT"/>
    <property type="match status" value="1"/>
</dbReference>
<dbReference type="InterPro" id="IPR033747">
    <property type="entry name" value="PurE_ClassI"/>
</dbReference>
<keyword evidence="2" id="KW-0413">Isomerase</keyword>
<feature type="transmembrane region" description="Helical" evidence="5">
    <location>
        <begin position="150"/>
        <end position="173"/>
    </location>
</feature>
<organism evidence="7">
    <name type="scientific">marine sediment metagenome</name>
    <dbReference type="NCBI Taxonomy" id="412755"/>
    <lineage>
        <taxon>unclassified sequences</taxon>
        <taxon>metagenomes</taxon>
        <taxon>ecological metagenomes</taxon>
    </lineage>
</organism>
<dbReference type="HAMAP" id="MF_01929">
    <property type="entry name" value="PurE_classI"/>
    <property type="match status" value="1"/>
</dbReference>
<dbReference type="InterPro" id="IPR024694">
    <property type="entry name" value="PurE_prokaryotes"/>
</dbReference>
<evidence type="ECO:0000256" key="2">
    <source>
        <dbReference type="ARBA" id="ARBA00023235"/>
    </source>
</evidence>
<keyword evidence="5" id="KW-1133">Transmembrane helix</keyword>
<reference evidence="7" key="1">
    <citation type="journal article" date="2015" name="Nature">
        <title>Complex archaea that bridge the gap between prokaryotes and eukaryotes.</title>
        <authorList>
            <person name="Spang A."/>
            <person name="Saw J.H."/>
            <person name="Jorgensen S.L."/>
            <person name="Zaremba-Niedzwiedzka K."/>
            <person name="Martijn J."/>
            <person name="Lind A.E."/>
            <person name="van Eijk R."/>
            <person name="Schleper C."/>
            <person name="Guy L."/>
            <person name="Ettema T.J."/>
        </authorList>
    </citation>
    <scope>NUCLEOTIDE SEQUENCE</scope>
</reference>
<dbReference type="InterPro" id="IPR000031">
    <property type="entry name" value="PurE_dom"/>
</dbReference>
<evidence type="ECO:0000256" key="4">
    <source>
        <dbReference type="SAM" id="MobiDB-lite"/>
    </source>
</evidence>
<evidence type="ECO:0000256" key="1">
    <source>
        <dbReference type="ARBA" id="ARBA00022755"/>
    </source>
</evidence>
<evidence type="ECO:0000256" key="3">
    <source>
        <dbReference type="ARBA" id="ARBA00025704"/>
    </source>
</evidence>